<dbReference type="InterPro" id="IPR044144">
    <property type="entry name" value="SAF_UxaA/GarD"/>
</dbReference>
<dbReference type="Proteomes" id="UP001596434">
    <property type="component" value="Unassembled WGS sequence"/>
</dbReference>
<evidence type="ECO:0000259" key="2">
    <source>
        <dbReference type="SMART" id="SM00858"/>
    </source>
</evidence>
<evidence type="ECO:0000313" key="3">
    <source>
        <dbReference type="EMBL" id="MFC7255102.1"/>
    </source>
</evidence>
<proteinExistence type="predicted"/>
<organism evidence="3 4">
    <name type="scientific">Haloplanus litoreus</name>
    <dbReference type="NCBI Taxonomy" id="767515"/>
    <lineage>
        <taxon>Archaea</taxon>
        <taxon>Methanobacteriati</taxon>
        <taxon>Methanobacteriota</taxon>
        <taxon>Stenosarchaea group</taxon>
        <taxon>Halobacteria</taxon>
        <taxon>Halobacteriales</taxon>
        <taxon>Haloferacaceae</taxon>
        <taxon>Haloplanus</taxon>
    </lineage>
</organism>
<keyword evidence="4" id="KW-1185">Reference proteome</keyword>
<comment type="caution">
    <text evidence="3">The sequence shown here is derived from an EMBL/GenBank/DDBJ whole genome shotgun (WGS) entry which is preliminary data.</text>
</comment>
<dbReference type="Gene3D" id="2.30.130.110">
    <property type="match status" value="1"/>
</dbReference>
<dbReference type="PANTHER" id="PTHR30536">
    <property type="entry name" value="ALTRONATE/GALACTARATE DEHYDRATASE"/>
    <property type="match status" value="1"/>
</dbReference>
<keyword evidence="1" id="KW-0456">Lyase</keyword>
<accession>A0ABD5ZWV1</accession>
<dbReference type="RefSeq" id="WP_379703311.1">
    <property type="nucleotide sequence ID" value="NZ_JBHTAT010000001.1"/>
</dbReference>
<gene>
    <name evidence="3" type="ORF">ACFQKE_07310</name>
</gene>
<protein>
    <submittedName>
        <fullName evidence="3">UxaA family hydrolase</fullName>
    </submittedName>
</protein>
<feature type="domain" description="SAF" evidence="2">
    <location>
        <begin position="17"/>
        <end position="94"/>
    </location>
</feature>
<sequence length="108" mass="11428">MNGEIIGEVALVMDRTDNVATVLDDLIEGRTLTVGDVDAADGETITLTEDVPFGHKIALTAIDPGDPVRKYDEVIGEASAAIAPGEWVHTHNCDSRRGRGDVQAEGEA</sequence>
<evidence type="ECO:0000256" key="1">
    <source>
        <dbReference type="ARBA" id="ARBA00023239"/>
    </source>
</evidence>
<keyword evidence="3" id="KW-0378">Hydrolase</keyword>
<dbReference type="EMBL" id="JBHTAT010000001">
    <property type="protein sequence ID" value="MFC7255102.1"/>
    <property type="molecule type" value="Genomic_DNA"/>
</dbReference>
<name>A0ABD5ZWV1_9EURY</name>
<dbReference type="GeneID" id="96953445"/>
<dbReference type="CDD" id="cd11613">
    <property type="entry name" value="SAF_AH_GD"/>
    <property type="match status" value="1"/>
</dbReference>
<evidence type="ECO:0000313" key="4">
    <source>
        <dbReference type="Proteomes" id="UP001596434"/>
    </source>
</evidence>
<dbReference type="InterPro" id="IPR013974">
    <property type="entry name" value="SAF"/>
</dbReference>
<dbReference type="Pfam" id="PF08666">
    <property type="entry name" value="SAF"/>
    <property type="match status" value="1"/>
</dbReference>
<dbReference type="InterPro" id="IPR052172">
    <property type="entry name" value="UxaA_altronate/galactarate_dh"/>
</dbReference>
<dbReference type="AlphaFoldDB" id="A0ABD5ZWV1"/>
<dbReference type="GO" id="GO:0016829">
    <property type="term" value="F:lyase activity"/>
    <property type="evidence" value="ECO:0007669"/>
    <property type="project" value="UniProtKB-KW"/>
</dbReference>
<reference evidence="3 4" key="1">
    <citation type="journal article" date="2019" name="Int. J. Syst. Evol. Microbiol.">
        <title>The Global Catalogue of Microorganisms (GCM) 10K type strain sequencing project: providing services to taxonomists for standard genome sequencing and annotation.</title>
        <authorList>
            <consortium name="The Broad Institute Genomics Platform"/>
            <consortium name="The Broad Institute Genome Sequencing Center for Infectious Disease"/>
            <person name="Wu L."/>
            <person name="Ma J."/>
        </authorList>
    </citation>
    <scope>NUCLEOTIDE SEQUENCE [LARGE SCALE GENOMIC DNA]</scope>
    <source>
        <strain evidence="3 4">GX21</strain>
    </source>
</reference>
<dbReference type="GO" id="GO:0016787">
    <property type="term" value="F:hydrolase activity"/>
    <property type="evidence" value="ECO:0007669"/>
    <property type="project" value="UniProtKB-KW"/>
</dbReference>
<dbReference type="PANTHER" id="PTHR30536:SF5">
    <property type="entry name" value="ALTRONATE DEHYDRATASE"/>
    <property type="match status" value="1"/>
</dbReference>
<dbReference type="SMART" id="SM00858">
    <property type="entry name" value="SAF"/>
    <property type="match status" value="1"/>
</dbReference>